<dbReference type="InterPro" id="IPR003737">
    <property type="entry name" value="GlcNAc_PI_deacetylase-related"/>
</dbReference>
<dbReference type="EMBL" id="CP158281">
    <property type="protein sequence ID" value="XBV90807.1"/>
    <property type="molecule type" value="Genomic_DNA"/>
</dbReference>
<feature type="region of interest" description="Disordered" evidence="2">
    <location>
        <begin position="1"/>
        <end position="21"/>
    </location>
</feature>
<dbReference type="KEGG" id="bkr:AAFP32_13035"/>
<reference evidence="4" key="1">
    <citation type="submission" date="2024-06" db="EMBL/GenBank/DDBJ databases">
        <title>Brevibacterium koreense sp. nov., isolated from jogae-jeotgal, a Korean fermented seafood.</title>
        <authorList>
            <person name="Whon T.W."/>
            <person name="Nam S."/>
            <person name="Kim Y."/>
        </authorList>
    </citation>
    <scope>NUCLEOTIDE SEQUENCE</scope>
    <source>
        <strain evidence="4">CBA3109</strain>
    </source>
</reference>
<feature type="compositionally biased region" description="Polar residues" evidence="2">
    <location>
        <begin position="1"/>
        <end position="17"/>
    </location>
</feature>
<gene>
    <name evidence="4" type="ORF">AAFP32_13035</name>
</gene>
<evidence type="ECO:0000256" key="2">
    <source>
        <dbReference type="SAM" id="MobiDB-lite"/>
    </source>
</evidence>
<dbReference type="Pfam" id="PF13649">
    <property type="entry name" value="Methyltransf_25"/>
    <property type="match status" value="1"/>
</dbReference>
<evidence type="ECO:0000313" key="4">
    <source>
        <dbReference type="EMBL" id="XBV90807.1"/>
    </source>
</evidence>
<proteinExistence type="predicted"/>
<evidence type="ECO:0000259" key="3">
    <source>
        <dbReference type="Pfam" id="PF13649"/>
    </source>
</evidence>
<dbReference type="Pfam" id="PF02585">
    <property type="entry name" value="PIG-L"/>
    <property type="match status" value="1"/>
</dbReference>
<dbReference type="GO" id="GO:0016811">
    <property type="term" value="F:hydrolase activity, acting on carbon-nitrogen (but not peptide) bonds, in linear amides"/>
    <property type="evidence" value="ECO:0007669"/>
    <property type="project" value="TreeGrafter"/>
</dbReference>
<organism evidence="4">
    <name type="scientific">Brevibacterium koreense</name>
    <dbReference type="NCBI Taxonomy" id="3140787"/>
    <lineage>
        <taxon>Bacteria</taxon>
        <taxon>Bacillati</taxon>
        <taxon>Actinomycetota</taxon>
        <taxon>Actinomycetes</taxon>
        <taxon>Micrococcales</taxon>
        <taxon>Brevibacteriaceae</taxon>
        <taxon>Brevibacterium</taxon>
    </lineage>
</organism>
<dbReference type="InterPro" id="IPR024078">
    <property type="entry name" value="LmbE-like_dom_sf"/>
</dbReference>
<dbReference type="PANTHER" id="PTHR12993">
    <property type="entry name" value="N-ACETYLGLUCOSAMINYL-PHOSPHATIDYLINOSITOL DE-N-ACETYLASE-RELATED"/>
    <property type="match status" value="1"/>
</dbReference>
<feature type="domain" description="Methyltransferase" evidence="3">
    <location>
        <begin position="331"/>
        <end position="416"/>
    </location>
</feature>
<dbReference type="AlphaFoldDB" id="A0AAU7URQ5"/>
<dbReference type="SUPFAM" id="SSF102588">
    <property type="entry name" value="LmbE-like"/>
    <property type="match status" value="1"/>
</dbReference>
<dbReference type="InterPro" id="IPR029063">
    <property type="entry name" value="SAM-dependent_MTases_sf"/>
</dbReference>
<dbReference type="SUPFAM" id="SSF53335">
    <property type="entry name" value="S-adenosyl-L-methionine-dependent methyltransferases"/>
    <property type="match status" value="1"/>
</dbReference>
<dbReference type="RefSeq" id="WP_350271500.1">
    <property type="nucleotide sequence ID" value="NZ_CP158281.1"/>
</dbReference>
<sequence length="487" mass="54596">MKQLWVGTSTSNPTAMSFSHRDQSTAEDAWMQAGALDLPIIPDDVIAKHRPLIVLAAHPDDEALGAASLLARAGEWNCQVTILLFTAGENSHPYSRTHSRLQLGQSRLREFELALATLGGELSSRFLALPDGALPEFRDQIVDEIMREVARSAGPVTLVAPYSQDGHGDHEAVGSAALEAGRRSRTVVLEYPIWFWHWAASTDPRWRSWRFLPDPVCFDRQALFACYQSQIASLSDRPGDEAVLGTSHLKHFDRGGDTFAISDFRPRTATKADKSAFEERRHLYDAHTASAVFDGVHEARADPWSVWNSEYELAKRENLLGHLPSHSFDHILEIGCSIGALSHDLAECSAKVTAIDASREALKKAERLRLRASEKIDFVYATVPFDWPEGRFDCVVLSETGFYLTRSQLLRTMERIDETTSSRFVLVLCHWKGEISDWPLDADEVHDTCLRFWPRKELEFHTDAGSYRLDIVTVEKNIDPDSARGLG</sequence>
<dbReference type="Gene3D" id="3.40.50.150">
    <property type="entry name" value="Vaccinia Virus protein VP39"/>
    <property type="match status" value="1"/>
</dbReference>
<dbReference type="PANTHER" id="PTHR12993:SF11">
    <property type="entry name" value="N-ACETYLGLUCOSAMINYL-PHOSPHATIDYLINOSITOL DE-N-ACETYLASE"/>
    <property type="match status" value="1"/>
</dbReference>
<evidence type="ECO:0000256" key="1">
    <source>
        <dbReference type="ARBA" id="ARBA00022833"/>
    </source>
</evidence>
<name>A0AAU7URQ5_9MICO</name>
<dbReference type="Gene3D" id="3.40.50.10320">
    <property type="entry name" value="LmbE-like"/>
    <property type="match status" value="1"/>
</dbReference>
<dbReference type="InterPro" id="IPR041698">
    <property type="entry name" value="Methyltransf_25"/>
</dbReference>
<dbReference type="GO" id="GO:0016137">
    <property type="term" value="P:glycoside metabolic process"/>
    <property type="evidence" value="ECO:0007669"/>
    <property type="project" value="UniProtKB-ARBA"/>
</dbReference>
<dbReference type="CDD" id="cd02440">
    <property type="entry name" value="AdoMet_MTases"/>
    <property type="match status" value="1"/>
</dbReference>
<protein>
    <submittedName>
        <fullName evidence="4">PIG-L family deacetylase</fullName>
    </submittedName>
</protein>
<accession>A0AAU7URQ5</accession>
<keyword evidence="1" id="KW-0862">Zinc</keyword>